<feature type="region of interest" description="Disordered" evidence="5">
    <location>
        <begin position="1"/>
        <end position="26"/>
    </location>
</feature>
<accession>A0A7I9VDH6</accession>
<feature type="transmembrane region" description="Helical" evidence="6">
    <location>
        <begin position="85"/>
        <end position="110"/>
    </location>
</feature>
<dbReference type="RefSeq" id="WP_161896924.1">
    <property type="nucleotide sequence ID" value="NZ_BJOV01000005.1"/>
</dbReference>
<evidence type="ECO:0000256" key="1">
    <source>
        <dbReference type="ARBA" id="ARBA00004141"/>
    </source>
</evidence>
<evidence type="ECO:0000256" key="4">
    <source>
        <dbReference type="ARBA" id="ARBA00023136"/>
    </source>
</evidence>
<dbReference type="OrthoDB" id="5187110at2"/>
<keyword evidence="9" id="KW-1185">Reference proteome</keyword>
<name>A0A7I9VDH6_9ACTN</name>
<sequence length="186" mass="19585">MTSRGDSGSTRRAAGTWLSGPQIPGAEGNRFRGEDLGLPESGVGALASGWQRLVGIIADWLIAGGIVFLFIGVRPPHEQNSAFTMTVAAIAPMQYVVWFCMGVAAVALVGCTPGQYLAGMRVARVDYGAKRNAAEAAGTEPRAAVGFVRALVRQVIVFFVVPALIADLNGRSMHDRATGTALVRTR</sequence>
<reference evidence="9" key="1">
    <citation type="submission" date="2019-06" db="EMBL/GenBank/DDBJ databases">
        <title>Gordonia isolated from sludge of a wastewater treatment plant.</title>
        <authorList>
            <person name="Tamura T."/>
            <person name="Aoyama K."/>
            <person name="Kang Y."/>
            <person name="Saito S."/>
            <person name="Akiyama N."/>
            <person name="Yazawa K."/>
            <person name="Gonoi T."/>
            <person name="Mikami Y."/>
        </authorList>
    </citation>
    <scope>NUCLEOTIDE SEQUENCE [LARGE SCALE GENOMIC DNA]</scope>
    <source>
        <strain evidence="9">NBRC 107696</strain>
    </source>
</reference>
<dbReference type="GO" id="GO:0016020">
    <property type="term" value="C:membrane"/>
    <property type="evidence" value="ECO:0007669"/>
    <property type="project" value="UniProtKB-SubCell"/>
</dbReference>
<dbReference type="Proteomes" id="UP000444960">
    <property type="component" value="Unassembled WGS sequence"/>
</dbReference>
<evidence type="ECO:0000256" key="2">
    <source>
        <dbReference type="ARBA" id="ARBA00022692"/>
    </source>
</evidence>
<evidence type="ECO:0000259" key="7">
    <source>
        <dbReference type="Pfam" id="PF06271"/>
    </source>
</evidence>
<dbReference type="Pfam" id="PF06271">
    <property type="entry name" value="RDD"/>
    <property type="match status" value="1"/>
</dbReference>
<keyword evidence="2 6" id="KW-0812">Transmembrane</keyword>
<evidence type="ECO:0000256" key="6">
    <source>
        <dbReference type="SAM" id="Phobius"/>
    </source>
</evidence>
<gene>
    <name evidence="8" type="ORF">nbrc107696_38520</name>
</gene>
<evidence type="ECO:0000313" key="8">
    <source>
        <dbReference type="EMBL" id="GEE03406.1"/>
    </source>
</evidence>
<feature type="domain" description="RDD" evidence="7">
    <location>
        <begin position="47"/>
        <end position="178"/>
    </location>
</feature>
<keyword evidence="4 6" id="KW-0472">Membrane</keyword>
<comment type="caution">
    <text evidence="8">The sequence shown here is derived from an EMBL/GenBank/DDBJ whole genome shotgun (WGS) entry which is preliminary data.</text>
</comment>
<keyword evidence="3 6" id="KW-1133">Transmembrane helix</keyword>
<organism evidence="8 9">
    <name type="scientific">Gordonia spumicola</name>
    <dbReference type="NCBI Taxonomy" id="589161"/>
    <lineage>
        <taxon>Bacteria</taxon>
        <taxon>Bacillati</taxon>
        <taxon>Actinomycetota</taxon>
        <taxon>Actinomycetes</taxon>
        <taxon>Mycobacteriales</taxon>
        <taxon>Gordoniaceae</taxon>
        <taxon>Gordonia</taxon>
    </lineage>
</organism>
<dbReference type="InterPro" id="IPR010432">
    <property type="entry name" value="RDD"/>
</dbReference>
<feature type="compositionally biased region" description="Polar residues" evidence="5">
    <location>
        <begin position="1"/>
        <end position="10"/>
    </location>
</feature>
<comment type="subcellular location">
    <subcellularLocation>
        <location evidence="1">Membrane</location>
        <topology evidence="1">Multi-pass membrane protein</topology>
    </subcellularLocation>
</comment>
<evidence type="ECO:0000256" key="3">
    <source>
        <dbReference type="ARBA" id="ARBA00022989"/>
    </source>
</evidence>
<evidence type="ECO:0000313" key="9">
    <source>
        <dbReference type="Proteomes" id="UP000444960"/>
    </source>
</evidence>
<evidence type="ECO:0000256" key="5">
    <source>
        <dbReference type="SAM" id="MobiDB-lite"/>
    </source>
</evidence>
<feature type="transmembrane region" description="Helical" evidence="6">
    <location>
        <begin position="53"/>
        <end position="73"/>
    </location>
</feature>
<dbReference type="AlphaFoldDB" id="A0A7I9VDH6"/>
<protein>
    <recommendedName>
        <fullName evidence="7">RDD domain-containing protein</fullName>
    </recommendedName>
</protein>
<proteinExistence type="predicted"/>
<dbReference type="EMBL" id="BJOV01000005">
    <property type="protein sequence ID" value="GEE03406.1"/>
    <property type="molecule type" value="Genomic_DNA"/>
</dbReference>